<protein>
    <submittedName>
        <fullName evidence="1">Uncharacterized protein</fullName>
    </submittedName>
</protein>
<reference evidence="2" key="1">
    <citation type="journal article" date="2023" name="Nat. Plants">
        <title>Single-cell RNA sequencing provides a high-resolution roadmap for understanding the multicellular compartmentation of specialized metabolism.</title>
        <authorList>
            <person name="Sun S."/>
            <person name="Shen X."/>
            <person name="Li Y."/>
            <person name="Li Y."/>
            <person name="Wang S."/>
            <person name="Li R."/>
            <person name="Zhang H."/>
            <person name="Shen G."/>
            <person name="Guo B."/>
            <person name="Wei J."/>
            <person name="Xu J."/>
            <person name="St-Pierre B."/>
            <person name="Chen S."/>
            <person name="Sun C."/>
        </authorList>
    </citation>
    <scope>NUCLEOTIDE SEQUENCE [LARGE SCALE GENOMIC DNA]</scope>
</reference>
<accession>A0ACC0B502</accession>
<evidence type="ECO:0000313" key="1">
    <source>
        <dbReference type="EMBL" id="KAI5667707.1"/>
    </source>
</evidence>
<dbReference type="EMBL" id="CM044704">
    <property type="protein sequence ID" value="KAI5667707.1"/>
    <property type="molecule type" value="Genomic_DNA"/>
</dbReference>
<sequence length="366" mass="42560">MNAFYRNGSYGNEPIVERRTLENQARIKRKRLGYNSLKIISFFPSNSYLCFGIYFKEIKLFSVVFIEHGDLFTFHNPLGAYLERRYFVEFDSISCAIPRVDDYDFNIVNCVNCVLGLEDRRSMEEELGPILEESSISLSPNPSSLCYEEFSPTCLHHNINERKEMYHGVRRLRQKWRKTNLMLWRFDNEFFFKPFSLLPCVFLQRVKIVLIIELVLDVDHMLKYSSPCAFLEKELVVFKAHVSDLVKTTFGSGVFELNLKNLAEKHLGYSIAFLEDLYYIRNSYRVATLIGKLNDLLAYSLLSLECLGNFHSILPFNASISNVATSCGYLKEWIRGRILSRKGGWYDPGCARNRRAIARSHHKSHG</sequence>
<proteinExistence type="predicted"/>
<name>A0ACC0B502_CATRO</name>
<keyword evidence="2" id="KW-1185">Reference proteome</keyword>
<evidence type="ECO:0000313" key="2">
    <source>
        <dbReference type="Proteomes" id="UP001060085"/>
    </source>
</evidence>
<organism evidence="1 2">
    <name type="scientific">Catharanthus roseus</name>
    <name type="common">Madagascar periwinkle</name>
    <name type="synonym">Vinca rosea</name>
    <dbReference type="NCBI Taxonomy" id="4058"/>
    <lineage>
        <taxon>Eukaryota</taxon>
        <taxon>Viridiplantae</taxon>
        <taxon>Streptophyta</taxon>
        <taxon>Embryophyta</taxon>
        <taxon>Tracheophyta</taxon>
        <taxon>Spermatophyta</taxon>
        <taxon>Magnoliopsida</taxon>
        <taxon>eudicotyledons</taxon>
        <taxon>Gunneridae</taxon>
        <taxon>Pentapetalae</taxon>
        <taxon>asterids</taxon>
        <taxon>lamiids</taxon>
        <taxon>Gentianales</taxon>
        <taxon>Apocynaceae</taxon>
        <taxon>Rauvolfioideae</taxon>
        <taxon>Vinceae</taxon>
        <taxon>Catharanthinae</taxon>
        <taxon>Catharanthus</taxon>
    </lineage>
</organism>
<dbReference type="Proteomes" id="UP001060085">
    <property type="component" value="Linkage Group LG04"/>
</dbReference>
<gene>
    <name evidence="1" type="ORF">M9H77_17560</name>
</gene>
<comment type="caution">
    <text evidence="1">The sequence shown here is derived from an EMBL/GenBank/DDBJ whole genome shotgun (WGS) entry which is preliminary data.</text>
</comment>